<keyword evidence="3" id="KW-0479">Metal-binding</keyword>
<dbReference type="GO" id="GO:0060258">
    <property type="term" value="P:negative regulation of filamentous growth"/>
    <property type="evidence" value="ECO:0007669"/>
    <property type="project" value="UniProtKB-ARBA"/>
</dbReference>
<dbReference type="PROSITE" id="PS50157">
    <property type="entry name" value="ZINC_FINGER_C2H2_2"/>
    <property type="match status" value="2"/>
</dbReference>
<feature type="region of interest" description="Disordered" evidence="9">
    <location>
        <begin position="289"/>
        <end position="335"/>
    </location>
</feature>
<feature type="domain" description="C2H2-type" evidence="10">
    <location>
        <begin position="133"/>
        <end position="162"/>
    </location>
</feature>
<dbReference type="VEuPathDB" id="FungiDB:LCOR_04595.1"/>
<feature type="compositionally biased region" description="Low complexity" evidence="9">
    <location>
        <begin position="169"/>
        <end position="188"/>
    </location>
</feature>
<dbReference type="InterPro" id="IPR013087">
    <property type="entry name" value="Znf_C2H2_type"/>
</dbReference>
<proteinExistence type="predicted"/>
<feature type="region of interest" description="Disordered" evidence="9">
    <location>
        <begin position="28"/>
        <end position="61"/>
    </location>
</feature>
<protein>
    <recommendedName>
        <fullName evidence="10">C2H2-type domain-containing protein</fullName>
    </recommendedName>
</protein>
<evidence type="ECO:0000256" key="5">
    <source>
        <dbReference type="ARBA" id="ARBA00022771"/>
    </source>
</evidence>
<dbReference type="FunFam" id="3.30.160.60:FF:001382">
    <property type="entry name" value="Transcriptional repressor"/>
    <property type="match status" value="1"/>
</dbReference>
<dbReference type="EMBL" id="CBTN010000016">
    <property type="protein sequence ID" value="CDH53217.1"/>
    <property type="molecule type" value="Genomic_DNA"/>
</dbReference>
<keyword evidence="6" id="KW-0862">Zinc</keyword>
<dbReference type="GO" id="GO:0031519">
    <property type="term" value="C:PcG protein complex"/>
    <property type="evidence" value="ECO:0007669"/>
    <property type="project" value="TreeGrafter"/>
</dbReference>
<keyword evidence="7" id="KW-0539">Nucleus</keyword>
<accession>A0A068RUC0</accession>
<keyword evidence="4" id="KW-0677">Repeat</keyword>
<keyword evidence="12" id="KW-1185">Reference proteome</keyword>
<dbReference type="GO" id="GO:0005667">
    <property type="term" value="C:transcription regulator complex"/>
    <property type="evidence" value="ECO:0007669"/>
    <property type="project" value="TreeGrafter"/>
</dbReference>
<dbReference type="Gene3D" id="3.30.160.60">
    <property type="entry name" value="Classic Zinc Finger"/>
    <property type="match status" value="2"/>
</dbReference>
<dbReference type="SUPFAM" id="SSF57667">
    <property type="entry name" value="beta-beta-alpha zinc fingers"/>
    <property type="match status" value="1"/>
</dbReference>
<dbReference type="PANTHER" id="PTHR14003">
    <property type="entry name" value="TRANSCRIPTIONAL REPRESSOR PROTEIN YY"/>
    <property type="match status" value="1"/>
</dbReference>
<dbReference type="Pfam" id="PF00096">
    <property type="entry name" value="zf-C2H2"/>
    <property type="match status" value="2"/>
</dbReference>
<evidence type="ECO:0000256" key="3">
    <source>
        <dbReference type="ARBA" id="ARBA00022723"/>
    </source>
</evidence>
<comment type="caution">
    <text evidence="11">The sequence shown here is derived from an EMBL/GenBank/DDBJ whole genome shotgun (WGS) entry which is preliminary data.</text>
</comment>
<evidence type="ECO:0000256" key="9">
    <source>
        <dbReference type="SAM" id="MobiDB-lite"/>
    </source>
</evidence>
<organism evidence="11 12">
    <name type="scientific">Lichtheimia corymbifera JMRC:FSU:9682</name>
    <dbReference type="NCBI Taxonomy" id="1263082"/>
    <lineage>
        <taxon>Eukaryota</taxon>
        <taxon>Fungi</taxon>
        <taxon>Fungi incertae sedis</taxon>
        <taxon>Mucoromycota</taxon>
        <taxon>Mucoromycotina</taxon>
        <taxon>Mucoromycetes</taxon>
        <taxon>Mucorales</taxon>
        <taxon>Lichtheimiaceae</taxon>
        <taxon>Lichtheimia</taxon>
    </lineage>
</organism>
<feature type="domain" description="C2H2-type" evidence="10">
    <location>
        <begin position="103"/>
        <end position="132"/>
    </location>
</feature>
<dbReference type="STRING" id="1263082.A0A068RUC0"/>
<evidence type="ECO:0000256" key="1">
    <source>
        <dbReference type="ARBA" id="ARBA00004123"/>
    </source>
</evidence>
<dbReference type="GO" id="GO:0000122">
    <property type="term" value="P:negative regulation of transcription by RNA polymerase II"/>
    <property type="evidence" value="ECO:0007669"/>
    <property type="project" value="UniProtKB-ARBA"/>
</dbReference>
<dbReference type="Proteomes" id="UP000027586">
    <property type="component" value="Unassembled WGS sequence"/>
</dbReference>
<feature type="region of interest" description="Disordered" evidence="9">
    <location>
        <begin position="82"/>
        <end position="104"/>
    </location>
</feature>
<keyword evidence="5 8" id="KW-0863">Zinc-finger</keyword>
<reference evidence="11" key="1">
    <citation type="submission" date="2013-08" db="EMBL/GenBank/DDBJ databases">
        <title>Gene expansion shapes genome architecture in the human pathogen Lichtheimia corymbifera: an evolutionary genomics analysis in the ancient terrestrial Mucorales (Mucoromycotina).</title>
        <authorList>
            <person name="Schwartze V.U."/>
            <person name="Winter S."/>
            <person name="Shelest E."/>
            <person name="Marcet-Houben M."/>
            <person name="Horn F."/>
            <person name="Wehner S."/>
            <person name="Hoffmann K."/>
            <person name="Riege K."/>
            <person name="Sammeth M."/>
            <person name="Nowrousian M."/>
            <person name="Valiante V."/>
            <person name="Linde J."/>
            <person name="Jacobsen I.D."/>
            <person name="Marz M."/>
            <person name="Brakhage A.A."/>
            <person name="Gabaldon T."/>
            <person name="Bocker S."/>
            <person name="Voigt K."/>
        </authorList>
    </citation>
    <scope>NUCLEOTIDE SEQUENCE [LARGE SCALE GENOMIC DNA]</scope>
    <source>
        <strain evidence="11">FSU 9682</strain>
    </source>
</reference>
<evidence type="ECO:0000313" key="11">
    <source>
        <dbReference type="EMBL" id="CDH53217.1"/>
    </source>
</evidence>
<dbReference type="AlphaFoldDB" id="A0A068RUC0"/>
<dbReference type="GO" id="GO:0000785">
    <property type="term" value="C:chromatin"/>
    <property type="evidence" value="ECO:0007669"/>
    <property type="project" value="TreeGrafter"/>
</dbReference>
<name>A0A068RUC0_9FUNG</name>
<feature type="region of interest" description="Disordered" evidence="9">
    <location>
        <begin position="155"/>
        <end position="197"/>
    </location>
</feature>
<keyword evidence="2" id="KW-0678">Repressor</keyword>
<evidence type="ECO:0000256" key="6">
    <source>
        <dbReference type="ARBA" id="ARBA00022833"/>
    </source>
</evidence>
<dbReference type="PANTHER" id="PTHR14003:SF19">
    <property type="entry name" value="YY2 TRANSCRIPTION FACTOR"/>
    <property type="match status" value="1"/>
</dbReference>
<sequence length="345" mass="38377">MITNEALSVIDASGRQFSLLNNDTSVPVYKRSRTSPPPSLPEMSYTRPQCPPPFQHRHATSSNGWQYRQQNGMPIVCVSPRSPASRGNSCQPAPPPVNTKRKYHCTEPGCNKSFTTSGHLARHNRIHTGEKNFPCLFPGCQSRFSRQDNMMQHYRTHMSPKSRKSNKRTSSITTITTSTASSSSSSSSLVDDSRPRPRLHAHHRIQFGVERPLTIDQHLNNYHQSLSSPERFSSVRYDNNNNGSNPIKTSVTSSTDSFTNITARNGKDSFYHHQLSLPNNNTNAAHTALRSHVNPSPPPPTQLSSSSPSPSTTQIDHDNNESDRREPDEKTDGLLQLAHVVSTFG</sequence>
<feature type="region of interest" description="Disordered" evidence="9">
    <location>
        <begin position="230"/>
        <end position="259"/>
    </location>
</feature>
<evidence type="ECO:0000256" key="2">
    <source>
        <dbReference type="ARBA" id="ARBA00022491"/>
    </source>
</evidence>
<evidence type="ECO:0000256" key="4">
    <source>
        <dbReference type="ARBA" id="ARBA00022737"/>
    </source>
</evidence>
<feature type="compositionally biased region" description="Basic residues" evidence="9">
    <location>
        <begin position="155"/>
        <end position="167"/>
    </location>
</feature>
<dbReference type="PROSITE" id="PS00028">
    <property type="entry name" value="ZINC_FINGER_C2H2_1"/>
    <property type="match status" value="2"/>
</dbReference>
<gene>
    <name evidence="11" type="ORF">LCOR_04595.1</name>
</gene>
<evidence type="ECO:0000259" key="10">
    <source>
        <dbReference type="PROSITE" id="PS50157"/>
    </source>
</evidence>
<dbReference type="GO" id="GO:0008270">
    <property type="term" value="F:zinc ion binding"/>
    <property type="evidence" value="ECO:0007669"/>
    <property type="project" value="UniProtKB-KW"/>
</dbReference>
<dbReference type="OrthoDB" id="6365676at2759"/>
<comment type="subcellular location">
    <subcellularLocation>
        <location evidence="1">Nucleus</location>
    </subcellularLocation>
</comment>
<evidence type="ECO:0000256" key="8">
    <source>
        <dbReference type="PROSITE-ProRule" id="PRU00042"/>
    </source>
</evidence>
<feature type="compositionally biased region" description="Basic and acidic residues" evidence="9">
    <location>
        <begin position="315"/>
        <end position="332"/>
    </location>
</feature>
<dbReference type="GO" id="GO:0000981">
    <property type="term" value="F:DNA-binding transcription factor activity, RNA polymerase II-specific"/>
    <property type="evidence" value="ECO:0007669"/>
    <property type="project" value="TreeGrafter"/>
</dbReference>
<dbReference type="GO" id="GO:0000978">
    <property type="term" value="F:RNA polymerase II cis-regulatory region sequence-specific DNA binding"/>
    <property type="evidence" value="ECO:0007669"/>
    <property type="project" value="TreeGrafter"/>
</dbReference>
<dbReference type="SMART" id="SM00355">
    <property type="entry name" value="ZnF_C2H2"/>
    <property type="match status" value="2"/>
</dbReference>
<dbReference type="InterPro" id="IPR036236">
    <property type="entry name" value="Znf_C2H2_sf"/>
</dbReference>
<evidence type="ECO:0000313" key="12">
    <source>
        <dbReference type="Proteomes" id="UP000027586"/>
    </source>
</evidence>
<feature type="compositionally biased region" description="Low complexity" evidence="9">
    <location>
        <begin position="302"/>
        <end position="314"/>
    </location>
</feature>
<evidence type="ECO:0000256" key="7">
    <source>
        <dbReference type="ARBA" id="ARBA00023242"/>
    </source>
</evidence>